<protein>
    <submittedName>
        <fullName evidence="1">Uncharacterized protein</fullName>
    </submittedName>
</protein>
<gene>
    <name evidence="1" type="ORF">AAS21_gp095</name>
</gene>
<name>A0A4Y5P1W7_9CAUD</name>
<keyword evidence="2" id="KW-1185">Reference proteome</keyword>
<evidence type="ECO:0000313" key="2">
    <source>
        <dbReference type="Proteomes" id="UP000308921"/>
    </source>
</evidence>
<reference evidence="1 2" key="1">
    <citation type="submission" date="2019-04" db="EMBL/GenBank/DDBJ databases">
        <title>Complete genome sequence of Pantoea bacteriophage vB_PagS_AAS21.</title>
        <authorList>
            <person name="Truncaite L."/>
            <person name="Simoliuniene M."/>
            <person name="Zajanckauskaite A."/>
            <person name="Meskys R."/>
            <person name="Simoliunas E."/>
        </authorList>
    </citation>
    <scope>NUCLEOTIDE SEQUENCE [LARGE SCALE GENOMIC DNA]</scope>
</reference>
<sequence>MSLEELYRISETLELSFKDKEKINKKFRELEAKFEREARSRIPTAEMLNRLYTL</sequence>
<dbReference type="Proteomes" id="UP000308921">
    <property type="component" value="Segment"/>
</dbReference>
<dbReference type="EMBL" id="MK770119">
    <property type="protein sequence ID" value="QCW23833.1"/>
    <property type="molecule type" value="Genomic_DNA"/>
</dbReference>
<proteinExistence type="predicted"/>
<evidence type="ECO:0000313" key="1">
    <source>
        <dbReference type="EMBL" id="QCW23833.1"/>
    </source>
</evidence>
<accession>A0A4Y5P1W7</accession>
<organism evidence="1 2">
    <name type="scientific">Pantoea phage vB_PagS_AAS21</name>
    <dbReference type="NCBI Taxonomy" id="2575261"/>
    <lineage>
        <taxon>Viruses</taxon>
        <taxon>Duplodnaviria</taxon>
        <taxon>Heunggongvirae</taxon>
        <taxon>Uroviricota</taxon>
        <taxon>Caudoviricetes</taxon>
        <taxon>Demerecviridae</taxon>
        <taxon>Keyvirus</taxon>
        <taxon>Keyvirus AAS21</taxon>
    </lineage>
</organism>